<evidence type="ECO:0000259" key="6">
    <source>
        <dbReference type="PROSITE" id="PS50048"/>
    </source>
</evidence>
<dbReference type="PROSITE" id="PS50048">
    <property type="entry name" value="ZN2_CY6_FUNGAL_2"/>
    <property type="match status" value="1"/>
</dbReference>
<dbReference type="InterPro" id="IPR050815">
    <property type="entry name" value="TF_fung"/>
</dbReference>
<dbReference type="InterPro" id="IPR036864">
    <property type="entry name" value="Zn2-C6_fun-type_DNA-bd_sf"/>
</dbReference>
<keyword evidence="5" id="KW-0539">Nucleus</keyword>
<keyword evidence="4" id="KW-0804">Transcription</keyword>
<accession>A0A2J6TGZ8</accession>
<dbReference type="GO" id="GO:0003677">
    <property type="term" value="F:DNA binding"/>
    <property type="evidence" value="ECO:0007669"/>
    <property type="project" value="InterPro"/>
</dbReference>
<dbReference type="CDD" id="cd00067">
    <property type="entry name" value="GAL4"/>
    <property type="match status" value="1"/>
</dbReference>
<name>A0A2J6TGZ8_9HELO</name>
<dbReference type="OrthoDB" id="3532934at2759"/>
<dbReference type="SUPFAM" id="SSF57701">
    <property type="entry name" value="Zn2/Cys6 DNA-binding domain"/>
    <property type="match status" value="1"/>
</dbReference>
<dbReference type="GO" id="GO:0008270">
    <property type="term" value="F:zinc ion binding"/>
    <property type="evidence" value="ECO:0007669"/>
    <property type="project" value="InterPro"/>
</dbReference>
<dbReference type="Proteomes" id="UP000235371">
    <property type="component" value="Unassembled WGS sequence"/>
</dbReference>
<dbReference type="GO" id="GO:0006351">
    <property type="term" value="P:DNA-templated transcription"/>
    <property type="evidence" value="ECO:0007669"/>
    <property type="project" value="InterPro"/>
</dbReference>
<evidence type="ECO:0000313" key="7">
    <source>
        <dbReference type="EMBL" id="PMD62305.1"/>
    </source>
</evidence>
<gene>
    <name evidence="7" type="ORF">K444DRAFT_661509</name>
</gene>
<reference evidence="7 8" key="1">
    <citation type="submission" date="2016-04" db="EMBL/GenBank/DDBJ databases">
        <title>A degradative enzymes factory behind the ericoid mycorrhizal symbiosis.</title>
        <authorList>
            <consortium name="DOE Joint Genome Institute"/>
            <person name="Martino E."/>
            <person name="Morin E."/>
            <person name="Grelet G."/>
            <person name="Kuo A."/>
            <person name="Kohler A."/>
            <person name="Daghino S."/>
            <person name="Barry K."/>
            <person name="Choi C."/>
            <person name="Cichocki N."/>
            <person name="Clum A."/>
            <person name="Copeland A."/>
            <person name="Hainaut M."/>
            <person name="Haridas S."/>
            <person name="Labutti K."/>
            <person name="Lindquist E."/>
            <person name="Lipzen A."/>
            <person name="Khouja H.-R."/>
            <person name="Murat C."/>
            <person name="Ohm R."/>
            <person name="Olson A."/>
            <person name="Spatafora J."/>
            <person name="Veneault-Fourrey C."/>
            <person name="Henrissat B."/>
            <person name="Grigoriev I."/>
            <person name="Martin F."/>
            <person name="Perotto S."/>
        </authorList>
    </citation>
    <scope>NUCLEOTIDE SEQUENCE [LARGE SCALE GENOMIC DNA]</scope>
    <source>
        <strain evidence="7 8">E</strain>
    </source>
</reference>
<dbReference type="EMBL" id="KZ613783">
    <property type="protein sequence ID" value="PMD62305.1"/>
    <property type="molecule type" value="Genomic_DNA"/>
</dbReference>
<dbReference type="PANTHER" id="PTHR47338">
    <property type="entry name" value="ZN(II)2CYS6 TRANSCRIPTION FACTOR (EUROFUNG)-RELATED"/>
    <property type="match status" value="1"/>
</dbReference>
<evidence type="ECO:0000313" key="8">
    <source>
        <dbReference type="Proteomes" id="UP000235371"/>
    </source>
</evidence>
<dbReference type="Pfam" id="PF04082">
    <property type="entry name" value="Fungal_trans"/>
    <property type="match status" value="1"/>
</dbReference>
<dbReference type="CDD" id="cd12148">
    <property type="entry name" value="fungal_TF_MHR"/>
    <property type="match status" value="1"/>
</dbReference>
<proteinExistence type="predicted"/>
<organism evidence="7 8">
    <name type="scientific">Hyaloscypha bicolor E</name>
    <dbReference type="NCBI Taxonomy" id="1095630"/>
    <lineage>
        <taxon>Eukaryota</taxon>
        <taxon>Fungi</taxon>
        <taxon>Dikarya</taxon>
        <taxon>Ascomycota</taxon>
        <taxon>Pezizomycotina</taxon>
        <taxon>Leotiomycetes</taxon>
        <taxon>Helotiales</taxon>
        <taxon>Hyaloscyphaceae</taxon>
        <taxon>Hyaloscypha</taxon>
        <taxon>Hyaloscypha bicolor</taxon>
    </lineage>
</organism>
<dbReference type="AlphaFoldDB" id="A0A2J6TGZ8"/>
<dbReference type="RefSeq" id="XP_024739209.1">
    <property type="nucleotide sequence ID" value="XM_024886600.1"/>
</dbReference>
<evidence type="ECO:0000256" key="5">
    <source>
        <dbReference type="ARBA" id="ARBA00023242"/>
    </source>
</evidence>
<dbReference type="Gene3D" id="4.10.240.10">
    <property type="entry name" value="Zn(2)-C6 fungal-type DNA-binding domain"/>
    <property type="match status" value="1"/>
</dbReference>
<dbReference type="InParanoid" id="A0A2J6TGZ8"/>
<evidence type="ECO:0000256" key="1">
    <source>
        <dbReference type="ARBA" id="ARBA00004123"/>
    </source>
</evidence>
<dbReference type="SMART" id="SM00066">
    <property type="entry name" value="GAL4"/>
    <property type="match status" value="1"/>
</dbReference>
<dbReference type="GO" id="GO:0000981">
    <property type="term" value="F:DNA-binding transcription factor activity, RNA polymerase II-specific"/>
    <property type="evidence" value="ECO:0007669"/>
    <property type="project" value="InterPro"/>
</dbReference>
<dbReference type="GeneID" id="36594677"/>
<sequence length="466" mass="52314">MDFGATNNPQSGLASMSCLSCKERKQKCDKAVRCCSRCERLLLKCHYPKPASPPSPPPSSNGSNGSLKGNEALIQGFASIAARGQEYHGQVLNLILEHRQHFEDMTVTFFNSYHKWVPIVHRESFREYRNATRTDICRGLTTLTLSMCLITRPFMDGETPDPLRLSLHKALSRLFWDPESIAQPTLPLIQSGVILSSYEYGQGTSDAAYMIICTCLSMGQVCGLGKPPPGHDQIQYPFPGIWTPRDEGLRTWWASLIHERMISLKNGALIRPLNIETVDTLDVAASLENYDLISISFYCEARAANFPDQVLDLIRNGSTHSSKKQLTFQSLDQRLLMFLKSLIEQHLGTCCEAVAISVSAFVHLHQWRIGSTDSAFSAQDRLESCDAIEAVIKIIANTGTSIPQNFPCQSQYSIQLIYQLSVSIRHLQQNGRSHLENWAKLLVVMLEHQRVRWKIAGEYLSILARN</sequence>
<dbReference type="PANTHER" id="PTHR47338:SF20">
    <property type="entry name" value="ZN(II)2CYS6 TRANSCRIPTION FACTOR (EUROFUNG)"/>
    <property type="match status" value="1"/>
</dbReference>
<protein>
    <recommendedName>
        <fullName evidence="6">Zn(2)-C6 fungal-type domain-containing protein</fullName>
    </recommendedName>
</protein>
<evidence type="ECO:0000256" key="2">
    <source>
        <dbReference type="ARBA" id="ARBA00022723"/>
    </source>
</evidence>
<keyword evidence="8" id="KW-1185">Reference proteome</keyword>
<dbReference type="InterPro" id="IPR001138">
    <property type="entry name" value="Zn2Cys6_DnaBD"/>
</dbReference>
<evidence type="ECO:0000256" key="4">
    <source>
        <dbReference type="ARBA" id="ARBA00023163"/>
    </source>
</evidence>
<feature type="domain" description="Zn(2)-C6 fungal-type" evidence="6">
    <location>
        <begin position="17"/>
        <end position="47"/>
    </location>
</feature>
<keyword evidence="3" id="KW-0805">Transcription regulation</keyword>
<keyword evidence="2" id="KW-0479">Metal-binding</keyword>
<evidence type="ECO:0000256" key="3">
    <source>
        <dbReference type="ARBA" id="ARBA00023015"/>
    </source>
</evidence>
<dbReference type="GO" id="GO:0005634">
    <property type="term" value="C:nucleus"/>
    <property type="evidence" value="ECO:0007669"/>
    <property type="project" value="UniProtKB-SubCell"/>
</dbReference>
<dbReference type="PROSITE" id="PS00463">
    <property type="entry name" value="ZN2_CY6_FUNGAL_1"/>
    <property type="match status" value="1"/>
</dbReference>
<dbReference type="InterPro" id="IPR007219">
    <property type="entry name" value="XnlR_reg_dom"/>
</dbReference>
<comment type="subcellular location">
    <subcellularLocation>
        <location evidence="1">Nucleus</location>
    </subcellularLocation>
</comment>